<feature type="domain" description="GST C-terminal" evidence="3">
    <location>
        <begin position="102"/>
        <end position="227"/>
    </location>
</feature>
<keyword evidence="5" id="KW-1185">Reference proteome</keyword>
<dbReference type="Gene3D" id="1.20.1050.10">
    <property type="match status" value="1"/>
</dbReference>
<dbReference type="RefSeq" id="XP_002293693.1">
    <property type="nucleotide sequence ID" value="XM_002293657.1"/>
</dbReference>
<feature type="chain" id="PRO_5002866479" evidence="1">
    <location>
        <begin position="23"/>
        <end position="227"/>
    </location>
</feature>
<feature type="domain" description="GST N-terminal" evidence="2">
    <location>
        <begin position="27"/>
        <end position="116"/>
    </location>
</feature>
<dbReference type="OMA" id="RIDQADW"/>
<name>B8CC38_THAPS</name>
<dbReference type="InterPro" id="IPR010987">
    <property type="entry name" value="Glutathione-S-Trfase_C-like"/>
</dbReference>
<proteinExistence type="predicted"/>
<evidence type="ECO:0000259" key="3">
    <source>
        <dbReference type="PROSITE" id="PS50405"/>
    </source>
</evidence>
<dbReference type="EMBL" id="CM000649">
    <property type="protein sequence ID" value="EED88702.1"/>
    <property type="molecule type" value="Genomic_DNA"/>
</dbReference>
<dbReference type="GO" id="GO:0004364">
    <property type="term" value="F:glutathione transferase activity"/>
    <property type="evidence" value="ECO:0000318"/>
    <property type="project" value="GO_Central"/>
</dbReference>
<dbReference type="SUPFAM" id="SSF52833">
    <property type="entry name" value="Thioredoxin-like"/>
    <property type="match status" value="1"/>
</dbReference>
<accession>B8CC38</accession>
<evidence type="ECO:0000259" key="2">
    <source>
        <dbReference type="PROSITE" id="PS50404"/>
    </source>
</evidence>
<dbReference type="PROSITE" id="PS50404">
    <property type="entry name" value="GST_NTER"/>
    <property type="match status" value="1"/>
</dbReference>
<dbReference type="PANTHER" id="PTHR11571:SF150">
    <property type="entry name" value="GLUTATHIONE S-TRANSFERASE"/>
    <property type="match status" value="1"/>
</dbReference>
<dbReference type="GO" id="GO:0006749">
    <property type="term" value="P:glutathione metabolic process"/>
    <property type="evidence" value="ECO:0000318"/>
    <property type="project" value="GO_Central"/>
</dbReference>
<gene>
    <name evidence="4" type="ORF">THAPSDRAFT_264121</name>
</gene>
<evidence type="ECO:0000313" key="5">
    <source>
        <dbReference type="Proteomes" id="UP000001449"/>
    </source>
</evidence>
<reference evidence="4 5" key="1">
    <citation type="journal article" date="2004" name="Science">
        <title>The genome of the diatom Thalassiosira pseudonana: ecology, evolution, and metabolism.</title>
        <authorList>
            <person name="Armbrust E.V."/>
            <person name="Berges J.A."/>
            <person name="Bowler C."/>
            <person name="Green B.R."/>
            <person name="Martinez D."/>
            <person name="Putnam N.H."/>
            <person name="Zhou S."/>
            <person name="Allen A.E."/>
            <person name="Apt K.E."/>
            <person name="Bechner M."/>
            <person name="Brzezinski M.A."/>
            <person name="Chaal B.K."/>
            <person name="Chiovitti A."/>
            <person name="Davis A.K."/>
            <person name="Demarest M.S."/>
            <person name="Detter J.C."/>
            <person name="Glavina T."/>
            <person name="Goodstein D."/>
            <person name="Hadi M.Z."/>
            <person name="Hellsten U."/>
            <person name="Hildebrand M."/>
            <person name="Jenkins B.D."/>
            <person name="Jurka J."/>
            <person name="Kapitonov V.V."/>
            <person name="Kroger N."/>
            <person name="Lau W.W."/>
            <person name="Lane T.W."/>
            <person name="Larimer F.W."/>
            <person name="Lippmeier J.C."/>
            <person name="Lucas S."/>
            <person name="Medina M."/>
            <person name="Montsant A."/>
            <person name="Obornik M."/>
            <person name="Parker M.S."/>
            <person name="Palenik B."/>
            <person name="Pazour G.J."/>
            <person name="Richardson P.M."/>
            <person name="Rynearson T.A."/>
            <person name="Saito M.A."/>
            <person name="Schwartz D.C."/>
            <person name="Thamatrakoln K."/>
            <person name="Valentin K."/>
            <person name="Vardi A."/>
            <person name="Wilkerson F.P."/>
            <person name="Rokhsar D.S."/>
        </authorList>
    </citation>
    <scope>NUCLEOTIDE SEQUENCE [LARGE SCALE GENOMIC DNA]</scope>
    <source>
        <strain evidence="4 5">CCMP1335</strain>
    </source>
</reference>
<dbReference type="InterPro" id="IPR004045">
    <property type="entry name" value="Glutathione_S-Trfase_N"/>
</dbReference>
<dbReference type="KEGG" id="tps:THAPSDRAFT_264121"/>
<dbReference type="GeneID" id="7451642"/>
<dbReference type="SFLD" id="SFLDS00019">
    <property type="entry name" value="Glutathione_Transferase_(cytos"/>
    <property type="match status" value="1"/>
</dbReference>
<dbReference type="HOGENOM" id="CLU_039475_1_0_1"/>
<dbReference type="eggNOG" id="KOG1695">
    <property type="taxonomic scope" value="Eukaryota"/>
</dbReference>
<dbReference type="Pfam" id="PF02798">
    <property type="entry name" value="GST_N"/>
    <property type="match status" value="1"/>
</dbReference>
<sequence length="227" mass="25074">MKLIPYTLLSSLSIAAVTSALAASTSNLPQLKYFDIRGAAETCRIIFALADQPYDDARYKIDPATFSSPEFLKAKEDGELKMNLNRAPVLVTSDGQTIGQSKAIERYLAKQFGLMGNTLEEEAMIDCIAEHCRDARKEWFESDMPTMLQKIEEAVKQTSTSEGCAFGSSTTYADVAIWALLRDCSAGDVEDTKMASEKCVLLNEIAEKVGTNEGVARWLKKRPESMF</sequence>
<dbReference type="InterPro" id="IPR036282">
    <property type="entry name" value="Glutathione-S-Trfase_C_sf"/>
</dbReference>
<protein>
    <submittedName>
        <fullName evidence="4">Glutathione s-transferase</fullName>
    </submittedName>
</protein>
<keyword evidence="1" id="KW-0732">Signal</keyword>
<dbReference type="PaxDb" id="35128-Thaps264121"/>
<dbReference type="Pfam" id="PF14497">
    <property type="entry name" value="GST_C_3"/>
    <property type="match status" value="1"/>
</dbReference>
<dbReference type="Gene3D" id="3.40.30.10">
    <property type="entry name" value="Glutaredoxin"/>
    <property type="match status" value="1"/>
</dbReference>
<dbReference type="InParanoid" id="B8CC38"/>
<organism evidence="4 5">
    <name type="scientific">Thalassiosira pseudonana</name>
    <name type="common">Marine diatom</name>
    <name type="synonym">Cyclotella nana</name>
    <dbReference type="NCBI Taxonomy" id="35128"/>
    <lineage>
        <taxon>Eukaryota</taxon>
        <taxon>Sar</taxon>
        <taxon>Stramenopiles</taxon>
        <taxon>Ochrophyta</taxon>
        <taxon>Bacillariophyta</taxon>
        <taxon>Coscinodiscophyceae</taxon>
        <taxon>Thalassiosirophycidae</taxon>
        <taxon>Thalassiosirales</taxon>
        <taxon>Thalassiosiraceae</taxon>
        <taxon>Thalassiosira</taxon>
    </lineage>
</organism>
<dbReference type="InterPro" id="IPR036249">
    <property type="entry name" value="Thioredoxin-like_sf"/>
</dbReference>
<evidence type="ECO:0000313" key="4">
    <source>
        <dbReference type="EMBL" id="EED88702.1"/>
    </source>
</evidence>
<dbReference type="PROSITE" id="PS50405">
    <property type="entry name" value="GST_CTER"/>
    <property type="match status" value="1"/>
</dbReference>
<dbReference type="AlphaFoldDB" id="B8CC38"/>
<dbReference type="InterPro" id="IPR050213">
    <property type="entry name" value="GST_superfamily"/>
</dbReference>
<dbReference type="CDD" id="cd03039">
    <property type="entry name" value="GST_N_Sigma_like"/>
    <property type="match status" value="1"/>
</dbReference>
<dbReference type="InterPro" id="IPR004046">
    <property type="entry name" value="GST_C"/>
</dbReference>
<dbReference type="STRING" id="35128.B8CC38"/>
<dbReference type="PANTHER" id="PTHR11571">
    <property type="entry name" value="GLUTATHIONE S-TRANSFERASE"/>
    <property type="match status" value="1"/>
</dbReference>
<evidence type="ECO:0000256" key="1">
    <source>
        <dbReference type="SAM" id="SignalP"/>
    </source>
</evidence>
<dbReference type="SUPFAM" id="SSF47616">
    <property type="entry name" value="GST C-terminal domain-like"/>
    <property type="match status" value="1"/>
</dbReference>
<reference evidence="4 5" key="2">
    <citation type="journal article" date="2008" name="Nature">
        <title>The Phaeodactylum genome reveals the evolutionary history of diatom genomes.</title>
        <authorList>
            <person name="Bowler C."/>
            <person name="Allen A.E."/>
            <person name="Badger J.H."/>
            <person name="Grimwood J."/>
            <person name="Jabbari K."/>
            <person name="Kuo A."/>
            <person name="Maheswari U."/>
            <person name="Martens C."/>
            <person name="Maumus F."/>
            <person name="Otillar R.P."/>
            <person name="Rayko E."/>
            <person name="Salamov A."/>
            <person name="Vandepoele K."/>
            <person name="Beszteri B."/>
            <person name="Gruber A."/>
            <person name="Heijde M."/>
            <person name="Katinka M."/>
            <person name="Mock T."/>
            <person name="Valentin K."/>
            <person name="Verret F."/>
            <person name="Berges J.A."/>
            <person name="Brownlee C."/>
            <person name="Cadoret J.P."/>
            <person name="Chiovitti A."/>
            <person name="Choi C.J."/>
            <person name="Coesel S."/>
            <person name="De Martino A."/>
            <person name="Detter J.C."/>
            <person name="Durkin C."/>
            <person name="Falciatore A."/>
            <person name="Fournet J."/>
            <person name="Haruta M."/>
            <person name="Huysman M.J."/>
            <person name="Jenkins B.D."/>
            <person name="Jiroutova K."/>
            <person name="Jorgensen R.E."/>
            <person name="Joubert Y."/>
            <person name="Kaplan A."/>
            <person name="Kroger N."/>
            <person name="Kroth P.G."/>
            <person name="La Roche J."/>
            <person name="Lindquist E."/>
            <person name="Lommer M."/>
            <person name="Martin-Jezequel V."/>
            <person name="Lopez P.J."/>
            <person name="Lucas S."/>
            <person name="Mangogna M."/>
            <person name="McGinnis K."/>
            <person name="Medlin L.K."/>
            <person name="Montsant A."/>
            <person name="Oudot-Le Secq M.P."/>
            <person name="Napoli C."/>
            <person name="Obornik M."/>
            <person name="Parker M.S."/>
            <person name="Petit J.L."/>
            <person name="Porcel B.M."/>
            <person name="Poulsen N."/>
            <person name="Robison M."/>
            <person name="Rychlewski L."/>
            <person name="Rynearson T.A."/>
            <person name="Schmutz J."/>
            <person name="Shapiro H."/>
            <person name="Siaut M."/>
            <person name="Stanley M."/>
            <person name="Sussman M.R."/>
            <person name="Taylor A.R."/>
            <person name="Vardi A."/>
            <person name="von Dassow P."/>
            <person name="Vyverman W."/>
            <person name="Willis A."/>
            <person name="Wyrwicz L.S."/>
            <person name="Rokhsar D.S."/>
            <person name="Weissenbach J."/>
            <person name="Armbrust E.V."/>
            <person name="Green B.R."/>
            <person name="Van de Peer Y."/>
            <person name="Grigoriev I.V."/>
        </authorList>
    </citation>
    <scope>NUCLEOTIDE SEQUENCE [LARGE SCALE GENOMIC DNA]</scope>
    <source>
        <strain evidence="4 5">CCMP1335</strain>
    </source>
</reference>
<dbReference type="Proteomes" id="UP000001449">
    <property type="component" value="Chromosome 14"/>
</dbReference>
<dbReference type="InterPro" id="IPR040079">
    <property type="entry name" value="Glutathione_S-Trfase"/>
</dbReference>
<feature type="signal peptide" evidence="1">
    <location>
        <begin position="1"/>
        <end position="22"/>
    </location>
</feature>